<dbReference type="InterPro" id="IPR004960">
    <property type="entry name" value="LipA_acyltrans"/>
</dbReference>
<keyword evidence="6 7" id="KW-0012">Acyltransferase</keyword>
<evidence type="ECO:0000313" key="7">
    <source>
        <dbReference type="EMBL" id="AOU96732.1"/>
    </source>
</evidence>
<evidence type="ECO:0000313" key="8">
    <source>
        <dbReference type="Proteomes" id="UP000095401"/>
    </source>
</evidence>
<name>A0A1D8IJU2_9GAMM</name>
<dbReference type="EMBL" id="CP017415">
    <property type="protein sequence ID" value="AOU96732.1"/>
    <property type="molecule type" value="Genomic_DNA"/>
</dbReference>
<evidence type="ECO:0000256" key="1">
    <source>
        <dbReference type="ARBA" id="ARBA00004533"/>
    </source>
</evidence>
<evidence type="ECO:0000256" key="3">
    <source>
        <dbReference type="ARBA" id="ARBA00022519"/>
    </source>
</evidence>
<dbReference type="CDD" id="cd07984">
    <property type="entry name" value="LPLAT_LABLAT-like"/>
    <property type="match status" value="1"/>
</dbReference>
<comment type="subcellular location">
    <subcellularLocation>
        <location evidence="1">Cell inner membrane</location>
    </subcellularLocation>
</comment>
<proteinExistence type="predicted"/>
<dbReference type="KEGG" id="aprs:BI364_00740"/>
<reference evidence="8" key="1">
    <citation type="submission" date="2016-09" db="EMBL/GenBank/DDBJ databases">
        <title>Acidihalobacter prosperus F5.</title>
        <authorList>
            <person name="Khaleque H.N."/>
            <person name="Ramsay J.P."/>
            <person name="Kaksonen A.H."/>
            <person name="Boxall N.J."/>
            <person name="Watkin E.L.J."/>
        </authorList>
    </citation>
    <scope>NUCLEOTIDE SEQUENCE [LARGE SCALE GENOMIC DNA]</scope>
    <source>
        <strain evidence="8">F5</strain>
    </source>
</reference>
<dbReference type="Proteomes" id="UP000095401">
    <property type="component" value="Chromosome"/>
</dbReference>
<evidence type="ECO:0000256" key="4">
    <source>
        <dbReference type="ARBA" id="ARBA00022679"/>
    </source>
</evidence>
<organism evidence="7 8">
    <name type="scientific">Acidihalobacter yilgarnensis</name>
    <dbReference type="NCBI Taxonomy" id="2819280"/>
    <lineage>
        <taxon>Bacteria</taxon>
        <taxon>Pseudomonadati</taxon>
        <taxon>Pseudomonadota</taxon>
        <taxon>Gammaproteobacteria</taxon>
        <taxon>Chromatiales</taxon>
        <taxon>Ectothiorhodospiraceae</taxon>
        <taxon>Acidihalobacter</taxon>
    </lineage>
</organism>
<sequence length="305" mass="34045">MDVRRAARRRLRRVRTVLIRLLLGVFARLPLRVNQALGGALGTLSWLVSPKLRRNTLNNLARCFPEQDAAWHRRIGRRSLIETTRSLTEAPWLWRQSAETLRTLLIPGEQAALLEAAGSHGEAIIATPHLGSWEFAGLCLATLRPTTALYRPPRIKALDGFIRASRSRTGSRLVPTTPTGLRALRQALDVGEVVGMLPDQTPKGSGGVFAPFFGQPAYTMRLLTQLARRTRAPVILAFCERLPRGAGFRVHCVAASQTIYDNDPLTAASELNRCVELLIRRCPTQYLWSYRRFARQPPPDTTTQA</sequence>
<gene>
    <name evidence="7" type="ORF">BI364_00740</name>
</gene>
<dbReference type="GO" id="GO:0005886">
    <property type="term" value="C:plasma membrane"/>
    <property type="evidence" value="ECO:0007669"/>
    <property type="project" value="UniProtKB-SubCell"/>
</dbReference>
<evidence type="ECO:0000256" key="2">
    <source>
        <dbReference type="ARBA" id="ARBA00022475"/>
    </source>
</evidence>
<dbReference type="PANTHER" id="PTHR30606:SF10">
    <property type="entry name" value="PHOSPHATIDYLINOSITOL MANNOSIDE ACYLTRANSFERASE"/>
    <property type="match status" value="1"/>
</dbReference>
<dbReference type="PANTHER" id="PTHR30606">
    <property type="entry name" value="LIPID A BIOSYNTHESIS LAUROYL ACYLTRANSFERASE"/>
    <property type="match status" value="1"/>
</dbReference>
<keyword evidence="5" id="KW-0472">Membrane</keyword>
<evidence type="ECO:0000256" key="6">
    <source>
        <dbReference type="ARBA" id="ARBA00023315"/>
    </source>
</evidence>
<dbReference type="GO" id="GO:0016746">
    <property type="term" value="F:acyltransferase activity"/>
    <property type="evidence" value="ECO:0007669"/>
    <property type="project" value="UniProtKB-KW"/>
</dbReference>
<evidence type="ECO:0000256" key="5">
    <source>
        <dbReference type="ARBA" id="ARBA00023136"/>
    </source>
</evidence>
<dbReference type="Pfam" id="PF03279">
    <property type="entry name" value="Lip_A_acyltrans"/>
    <property type="match status" value="1"/>
</dbReference>
<protein>
    <submittedName>
        <fullName evidence="7">Lipid A biosynthesis acyltransferase</fullName>
    </submittedName>
</protein>
<accession>A0A1D8IJU2</accession>
<keyword evidence="3" id="KW-0997">Cell inner membrane</keyword>
<dbReference type="PIRSF" id="PIRSF026649">
    <property type="entry name" value="MsbB"/>
    <property type="match status" value="1"/>
</dbReference>
<keyword evidence="4 7" id="KW-0808">Transferase</keyword>
<keyword evidence="8" id="KW-1185">Reference proteome</keyword>
<keyword evidence="2" id="KW-1003">Cell membrane</keyword>
<dbReference type="GO" id="GO:0009247">
    <property type="term" value="P:glycolipid biosynthetic process"/>
    <property type="evidence" value="ECO:0007669"/>
    <property type="project" value="UniProtKB-ARBA"/>
</dbReference>
<dbReference type="AlphaFoldDB" id="A0A1D8IJU2"/>